<dbReference type="GO" id="GO:0005886">
    <property type="term" value="C:plasma membrane"/>
    <property type="evidence" value="ECO:0007669"/>
    <property type="project" value="TreeGrafter"/>
</dbReference>
<dbReference type="OrthoDB" id="5690292at2"/>
<dbReference type="Pfam" id="PF04304">
    <property type="entry name" value="DUF454"/>
    <property type="match status" value="1"/>
</dbReference>
<protein>
    <submittedName>
        <fullName evidence="2">DUF454 domain-containing protein</fullName>
    </submittedName>
</protein>
<dbReference type="PANTHER" id="PTHR35813:SF1">
    <property type="entry name" value="INNER MEMBRANE PROTEIN YBAN"/>
    <property type="match status" value="1"/>
</dbReference>
<accession>A0A4V3TUV2</accession>
<dbReference type="EMBL" id="SDGV01000024">
    <property type="protein sequence ID" value="THB60419.1"/>
    <property type="molecule type" value="Genomic_DNA"/>
</dbReference>
<evidence type="ECO:0000313" key="3">
    <source>
        <dbReference type="Proteomes" id="UP000310506"/>
    </source>
</evidence>
<comment type="caution">
    <text evidence="2">The sequence shown here is derived from an EMBL/GenBank/DDBJ whole genome shotgun (WGS) entry which is preliminary data.</text>
</comment>
<proteinExistence type="predicted"/>
<dbReference type="RefSeq" id="WP_136137641.1">
    <property type="nucleotide sequence ID" value="NZ_SDGV01000024.1"/>
</dbReference>
<dbReference type="PANTHER" id="PTHR35813">
    <property type="entry name" value="INNER MEMBRANE PROTEIN YBAN"/>
    <property type="match status" value="1"/>
</dbReference>
<keyword evidence="3" id="KW-1185">Reference proteome</keyword>
<evidence type="ECO:0000256" key="1">
    <source>
        <dbReference type="SAM" id="Phobius"/>
    </source>
</evidence>
<dbReference type="InterPro" id="IPR007401">
    <property type="entry name" value="DUF454"/>
</dbReference>
<reference evidence="2 3" key="1">
    <citation type="submission" date="2019-01" db="EMBL/GenBank/DDBJ databases">
        <title>Vagococcus silagei sp. nov. isolated from brewer's grain.</title>
        <authorList>
            <person name="Guu J.-R."/>
        </authorList>
    </citation>
    <scope>NUCLEOTIDE SEQUENCE [LARGE SCALE GENOMIC DNA]</scope>
    <source>
        <strain evidence="2 3">2B-2</strain>
    </source>
</reference>
<feature type="transmembrane region" description="Helical" evidence="1">
    <location>
        <begin position="75"/>
        <end position="93"/>
    </location>
</feature>
<sequence length="134" mass="16028">MKKFIYFIFGGVTFILGTIGIFLPILPTVPFYLASGFFWVRSSDQAYQFLLSNKWYQQYVTEWLVKRKMTVRQRIQILLILFVLLAIPFIAVPNTWMRLVLGCVFIGHCIFFIFFFDKKRTRQKISSENKIFFR</sequence>
<evidence type="ECO:0000313" key="2">
    <source>
        <dbReference type="EMBL" id="THB60419.1"/>
    </source>
</evidence>
<keyword evidence="1" id="KW-0812">Transmembrane</keyword>
<dbReference type="PIRSF" id="PIRSF016789">
    <property type="entry name" value="DUF454"/>
    <property type="match status" value="1"/>
</dbReference>
<organism evidence="2 3">
    <name type="scientific">Vagococcus silagei</name>
    <dbReference type="NCBI Taxonomy" id="2508885"/>
    <lineage>
        <taxon>Bacteria</taxon>
        <taxon>Bacillati</taxon>
        <taxon>Bacillota</taxon>
        <taxon>Bacilli</taxon>
        <taxon>Lactobacillales</taxon>
        <taxon>Enterococcaceae</taxon>
        <taxon>Vagococcus</taxon>
    </lineage>
</organism>
<name>A0A4V3TUV2_9ENTE</name>
<gene>
    <name evidence="2" type="ORF">ESZ54_10645</name>
</gene>
<feature type="transmembrane region" description="Helical" evidence="1">
    <location>
        <begin position="99"/>
        <end position="116"/>
    </location>
</feature>
<dbReference type="AlphaFoldDB" id="A0A4V3TUV2"/>
<keyword evidence="1" id="KW-0472">Membrane</keyword>
<feature type="transmembrane region" description="Helical" evidence="1">
    <location>
        <begin position="6"/>
        <end position="33"/>
    </location>
</feature>
<keyword evidence="1" id="KW-1133">Transmembrane helix</keyword>
<dbReference type="Proteomes" id="UP000310506">
    <property type="component" value="Unassembled WGS sequence"/>
</dbReference>